<evidence type="ECO:0000259" key="7">
    <source>
        <dbReference type="Pfam" id="PF17390"/>
    </source>
</evidence>
<dbReference type="Pfam" id="PF08531">
    <property type="entry name" value="Bac_rhamnosid_N"/>
    <property type="match status" value="1"/>
</dbReference>
<proteinExistence type="predicted"/>
<evidence type="ECO:0000259" key="4">
    <source>
        <dbReference type="Pfam" id="PF05592"/>
    </source>
</evidence>
<dbReference type="AlphaFoldDB" id="A0A0B7KFT1"/>
<evidence type="ECO:0000256" key="2">
    <source>
        <dbReference type="ARBA" id="ARBA00012652"/>
    </source>
</evidence>
<dbReference type="EC" id="3.2.1.40" evidence="2"/>
<dbReference type="Pfam" id="PF17390">
    <property type="entry name" value="Bac_rhamnosid_C"/>
    <property type="match status" value="1"/>
</dbReference>
<feature type="domain" description="Alpha-L-rhamnosidase C-terminal" evidence="7">
    <location>
        <begin position="790"/>
        <end position="863"/>
    </location>
</feature>
<evidence type="ECO:0000259" key="6">
    <source>
        <dbReference type="Pfam" id="PF17389"/>
    </source>
</evidence>
<dbReference type="Pfam" id="PF25788">
    <property type="entry name" value="Ig_Rha78A_N"/>
    <property type="match status" value="1"/>
</dbReference>
<gene>
    <name evidence="8" type="ORF">BN869_000010325_1</name>
</gene>
<comment type="catalytic activity">
    <reaction evidence="1">
        <text>Hydrolysis of terminal non-reducing alpha-L-rhamnose residues in alpha-L-rhamnosides.</text>
        <dbReference type="EC" id="3.2.1.40"/>
    </reaction>
</comment>
<name>A0A0B7KFT1_BIOOC</name>
<dbReference type="InterPro" id="IPR035396">
    <property type="entry name" value="Bac_rhamnosid6H"/>
</dbReference>
<keyword evidence="3" id="KW-0378">Hydrolase</keyword>
<dbReference type="Gene3D" id="2.60.120.260">
    <property type="entry name" value="Galactose-binding domain-like"/>
    <property type="match status" value="2"/>
</dbReference>
<dbReference type="Gene3D" id="2.60.40.10">
    <property type="entry name" value="Immunoglobulins"/>
    <property type="match status" value="1"/>
</dbReference>
<dbReference type="Gene3D" id="2.60.420.10">
    <property type="entry name" value="Maltose phosphorylase, domain 3"/>
    <property type="match status" value="1"/>
</dbReference>
<dbReference type="InterPro" id="IPR012341">
    <property type="entry name" value="6hp_glycosidase-like_sf"/>
</dbReference>
<protein>
    <recommendedName>
        <fullName evidence="2">alpha-L-rhamnosidase</fullName>
        <ecNumber evidence="2">3.2.1.40</ecNumber>
    </recommendedName>
</protein>
<feature type="domain" description="Alpha-L-rhamnosidase six-hairpin glycosidase" evidence="6">
    <location>
        <begin position="436"/>
        <end position="788"/>
    </location>
</feature>
<dbReference type="GO" id="GO:0030596">
    <property type="term" value="F:alpha-L-rhamnosidase activity"/>
    <property type="evidence" value="ECO:0007669"/>
    <property type="project" value="UniProtKB-EC"/>
</dbReference>
<evidence type="ECO:0000313" key="8">
    <source>
        <dbReference type="EMBL" id="CEO54267.1"/>
    </source>
</evidence>
<dbReference type="Gene3D" id="1.50.10.10">
    <property type="match status" value="1"/>
</dbReference>
<accession>A0A0B7KFT1</accession>
<reference evidence="8" key="1">
    <citation type="submission" date="2015-01" db="EMBL/GenBank/DDBJ databases">
        <authorList>
            <person name="Durling Mikael"/>
        </authorList>
    </citation>
    <scope>NUCLEOTIDE SEQUENCE</scope>
</reference>
<evidence type="ECO:0000256" key="3">
    <source>
        <dbReference type="ARBA" id="ARBA00022801"/>
    </source>
</evidence>
<organism evidence="8">
    <name type="scientific">Bionectria ochroleuca</name>
    <name type="common">Gliocladium roseum</name>
    <dbReference type="NCBI Taxonomy" id="29856"/>
    <lineage>
        <taxon>Eukaryota</taxon>
        <taxon>Fungi</taxon>
        <taxon>Dikarya</taxon>
        <taxon>Ascomycota</taxon>
        <taxon>Pezizomycotina</taxon>
        <taxon>Sordariomycetes</taxon>
        <taxon>Hypocreomycetidae</taxon>
        <taxon>Hypocreales</taxon>
        <taxon>Bionectriaceae</taxon>
        <taxon>Clonostachys</taxon>
    </lineage>
</organism>
<dbReference type="Pfam" id="PF17389">
    <property type="entry name" value="Bac_rhamnosid6H"/>
    <property type="match status" value="1"/>
</dbReference>
<dbReference type="Pfam" id="PF05592">
    <property type="entry name" value="Bac_rhamnosid"/>
    <property type="match status" value="1"/>
</dbReference>
<evidence type="ECO:0000256" key="1">
    <source>
        <dbReference type="ARBA" id="ARBA00001445"/>
    </source>
</evidence>
<dbReference type="PANTHER" id="PTHR33307">
    <property type="entry name" value="ALPHA-RHAMNOSIDASE (EUROFUNG)"/>
    <property type="match status" value="1"/>
</dbReference>
<feature type="domain" description="Alpha-L-rhamnosidase concanavalin-like" evidence="4">
    <location>
        <begin position="328"/>
        <end position="422"/>
    </location>
</feature>
<dbReference type="InterPro" id="IPR013783">
    <property type="entry name" value="Ig-like_fold"/>
</dbReference>
<dbReference type="InterPro" id="IPR016007">
    <property type="entry name" value="Alpha_rhamnosid"/>
</dbReference>
<dbReference type="InterPro" id="IPR008902">
    <property type="entry name" value="Rhamnosid_concanavalin"/>
</dbReference>
<dbReference type="PIRSF" id="PIRSF010631">
    <property type="entry name" value="A-rhamnsds"/>
    <property type="match status" value="1"/>
</dbReference>
<feature type="domain" description="Bacterial alpha-L-rhamnosidase N-terminal" evidence="5">
    <location>
        <begin position="150"/>
        <end position="319"/>
    </location>
</feature>
<dbReference type="EMBL" id="CDPU01000041">
    <property type="protein sequence ID" value="CEO54267.1"/>
    <property type="molecule type" value="Genomic_DNA"/>
</dbReference>
<evidence type="ECO:0000259" key="5">
    <source>
        <dbReference type="Pfam" id="PF08531"/>
    </source>
</evidence>
<dbReference type="GO" id="GO:0005975">
    <property type="term" value="P:carbohydrate metabolic process"/>
    <property type="evidence" value="ECO:0007669"/>
    <property type="project" value="InterPro"/>
</dbReference>
<sequence length="900" mass="100571">MGPPRIDRVQFEHHRNAIGIGESTPRLSWRLAGENVVDWTQESYEIEVIRAGASSPELYSVQSNDSVLVPWPSRPLSSGQSASVRVRATGRSPHHNEPTKWSDVATVETGILDRSGWTCSLISSPQDLDISLPKQPVLFRKPFKLGQSTIYMARLYMTAQGVYEASINGQRVGDHVLAPGWTSYKHHLTYQTFDVTNFLRSGKNMISAQVAEGWFCGRLGFLGGSRNIWGDQMGLVAMLVVEAMDGTRTVINTDQGWKCSTGSIITSEIYDGEVCDLSKEPVGWHGMDFDDASWDSVKVTDLPEAELRAPDGPPVRVTEIIGAKSAITTPKGKIVVDFGQNIVGWVRIRIPGGEKGQEVTLQFAEELEDGEVATRPLRICKAQDTIILSGDENDYVWEPRFTFHGFRYVQIDGLYSRVEDLELGSLTGVIAHTDMEQTGWFECSNPLLNQLHQNVRWGMRGNFFSIPMDCPQRDERLGWTGDIHVFSPTANYLYDTSGMLRGWLRDIAAEQIKDHGSAPPFFCPDVPVDDVRYPTAIWGDVLIGLPWSLFTSFGDKDILSQQLESMEKWLGEGIPRDHTTGLWDEDSYQFGDWLDPLAPSDDPGNSVTDTQLVANAYLVHITSLMHKISVVLGLEERATYYEKSWAQVRASFQRRYISTEGRVVGDTQTALALCIHFQLFETPEQERVAASRLKHLILRSSRFKIATGFAGTPIVGHALSRVGESQLFYRMLYHRKAPSWLYQVTMGATTVWERWDSKLPDGSINPGEMTSFNHYALGSVADWMHRNIAGLAPVDPGWKTFVVAPIPGGDLTSASGKFLSPYGLISAEWTLEVKGSRFSLTVKVPPNSKAEIKLPGQNKEDDNPQIVTSGTHHFVVNYQTPKWPPLPIYPQFYPHDDDEP</sequence>
<dbReference type="PANTHER" id="PTHR33307:SF6">
    <property type="entry name" value="ALPHA-RHAMNOSIDASE (EUROFUNG)-RELATED"/>
    <property type="match status" value="1"/>
</dbReference>
<dbReference type="InterPro" id="IPR008928">
    <property type="entry name" value="6-hairpin_glycosidase_sf"/>
</dbReference>
<dbReference type="SUPFAM" id="SSF48208">
    <property type="entry name" value="Six-hairpin glycosidases"/>
    <property type="match status" value="1"/>
</dbReference>
<dbReference type="InterPro" id="IPR035398">
    <property type="entry name" value="Bac_rhamnosid_C"/>
</dbReference>
<dbReference type="InterPro" id="IPR013737">
    <property type="entry name" value="Bac_rhamnosid_N"/>
</dbReference>